<dbReference type="EMBL" id="WMIE01000008">
    <property type="protein sequence ID" value="MTH78774.1"/>
    <property type="molecule type" value="Genomic_DNA"/>
</dbReference>
<organism evidence="2 3">
    <name type="scientific">Paracoccus aestuariivivens</name>
    <dbReference type="NCBI Taxonomy" id="1820333"/>
    <lineage>
        <taxon>Bacteria</taxon>
        <taxon>Pseudomonadati</taxon>
        <taxon>Pseudomonadota</taxon>
        <taxon>Alphaproteobacteria</taxon>
        <taxon>Rhodobacterales</taxon>
        <taxon>Paracoccaceae</taxon>
        <taxon>Paracoccus</taxon>
    </lineage>
</organism>
<accession>A0A6L6JF57</accession>
<comment type="caution">
    <text evidence="2">The sequence shown here is derived from an EMBL/GenBank/DDBJ whole genome shotgun (WGS) entry which is preliminary data.</text>
</comment>
<dbReference type="Proteomes" id="UP000478183">
    <property type="component" value="Unassembled WGS sequence"/>
</dbReference>
<feature type="chain" id="PRO_5026733849" description="PepSY domain-containing protein" evidence="1">
    <location>
        <begin position="23"/>
        <end position="102"/>
    </location>
</feature>
<feature type="signal peptide" evidence="1">
    <location>
        <begin position="1"/>
        <end position="22"/>
    </location>
</feature>
<gene>
    <name evidence="2" type="ORF">GL286_13660</name>
</gene>
<evidence type="ECO:0000256" key="1">
    <source>
        <dbReference type="SAM" id="SignalP"/>
    </source>
</evidence>
<sequence length="102" mass="10904">MKALQVSLLAAAPCLTSGIAHAQTIMAVRQFPPQESPQTTDQLLSEQLADQGFGRVKVLRGEGVISASGSENFERVTLTYNAASGKLVGVKGMPDWQFLNDN</sequence>
<reference evidence="2 3" key="1">
    <citation type="submission" date="2019-11" db="EMBL/GenBank/DDBJ databases">
        <authorList>
            <person name="Dong K."/>
        </authorList>
    </citation>
    <scope>NUCLEOTIDE SEQUENCE [LARGE SCALE GENOMIC DNA]</scope>
    <source>
        <strain evidence="2 3">NBRC 111993</strain>
    </source>
</reference>
<evidence type="ECO:0008006" key="4">
    <source>
        <dbReference type="Google" id="ProtNLM"/>
    </source>
</evidence>
<proteinExistence type="predicted"/>
<keyword evidence="1" id="KW-0732">Signal</keyword>
<name>A0A6L6JF57_9RHOB</name>
<dbReference type="AlphaFoldDB" id="A0A6L6JF57"/>
<dbReference type="RefSeq" id="WP_155096132.1">
    <property type="nucleotide sequence ID" value="NZ_WMIE01000008.1"/>
</dbReference>
<evidence type="ECO:0000313" key="2">
    <source>
        <dbReference type="EMBL" id="MTH78774.1"/>
    </source>
</evidence>
<keyword evidence="3" id="KW-1185">Reference proteome</keyword>
<evidence type="ECO:0000313" key="3">
    <source>
        <dbReference type="Proteomes" id="UP000478183"/>
    </source>
</evidence>
<protein>
    <recommendedName>
        <fullName evidence="4">PepSY domain-containing protein</fullName>
    </recommendedName>
</protein>